<protein>
    <recommendedName>
        <fullName evidence="3">histidine kinase</fullName>
        <ecNumber evidence="3">2.7.13.3</ecNumber>
    </recommendedName>
</protein>
<dbReference type="InterPro" id="IPR003660">
    <property type="entry name" value="HAMP_dom"/>
</dbReference>
<dbReference type="AlphaFoldDB" id="A0A9D0ZF22"/>
<comment type="catalytic activity">
    <reaction evidence="1">
        <text>ATP + protein L-histidine = ADP + protein N-phospho-L-histidine.</text>
        <dbReference type="EC" id="2.7.13.3"/>
    </reaction>
</comment>
<dbReference type="GO" id="GO:0000155">
    <property type="term" value="F:phosphorelay sensor kinase activity"/>
    <property type="evidence" value="ECO:0007669"/>
    <property type="project" value="InterPro"/>
</dbReference>
<dbReference type="FunFam" id="3.30.565.10:FF:000006">
    <property type="entry name" value="Sensor histidine kinase WalK"/>
    <property type="match status" value="1"/>
</dbReference>
<reference evidence="15" key="1">
    <citation type="submission" date="2020-10" db="EMBL/GenBank/DDBJ databases">
        <authorList>
            <person name="Gilroy R."/>
        </authorList>
    </citation>
    <scope>NUCLEOTIDE SEQUENCE</scope>
    <source>
        <strain evidence="15">ChiBcolR7-354</strain>
    </source>
</reference>
<dbReference type="PROSITE" id="PS50885">
    <property type="entry name" value="HAMP"/>
    <property type="match status" value="1"/>
</dbReference>
<keyword evidence="9 12" id="KW-1133">Transmembrane helix</keyword>
<evidence type="ECO:0000256" key="11">
    <source>
        <dbReference type="ARBA" id="ARBA00023136"/>
    </source>
</evidence>
<dbReference type="CDD" id="cd00082">
    <property type="entry name" value="HisKA"/>
    <property type="match status" value="1"/>
</dbReference>
<evidence type="ECO:0000313" key="16">
    <source>
        <dbReference type="Proteomes" id="UP000824262"/>
    </source>
</evidence>
<keyword evidence="7 12" id="KW-0812">Transmembrane</keyword>
<dbReference type="PRINTS" id="PR00344">
    <property type="entry name" value="BCTRLSENSOR"/>
</dbReference>
<dbReference type="EC" id="2.7.13.3" evidence="3"/>
<evidence type="ECO:0000259" key="14">
    <source>
        <dbReference type="PROSITE" id="PS50885"/>
    </source>
</evidence>
<organism evidence="15 16">
    <name type="scientific">Candidatus Scatomorpha intestinavium</name>
    <dbReference type="NCBI Taxonomy" id="2840922"/>
    <lineage>
        <taxon>Bacteria</taxon>
        <taxon>Bacillati</taxon>
        <taxon>Bacillota</taxon>
        <taxon>Clostridia</taxon>
        <taxon>Eubacteriales</taxon>
        <taxon>Candidatus Scatomorpha</taxon>
    </lineage>
</organism>
<feature type="domain" description="HAMP" evidence="14">
    <location>
        <begin position="194"/>
        <end position="246"/>
    </location>
</feature>
<dbReference type="Gene3D" id="3.30.565.10">
    <property type="entry name" value="Histidine kinase-like ATPase, C-terminal domain"/>
    <property type="match status" value="1"/>
</dbReference>
<evidence type="ECO:0000256" key="4">
    <source>
        <dbReference type="ARBA" id="ARBA00022475"/>
    </source>
</evidence>
<keyword evidence="5" id="KW-0597">Phosphoprotein</keyword>
<dbReference type="InterPro" id="IPR029151">
    <property type="entry name" value="Sensor-like_sf"/>
</dbReference>
<dbReference type="InterPro" id="IPR050428">
    <property type="entry name" value="TCS_sensor_his_kinase"/>
</dbReference>
<dbReference type="CDD" id="cd00075">
    <property type="entry name" value="HATPase"/>
    <property type="match status" value="1"/>
</dbReference>
<keyword evidence="11 12" id="KW-0472">Membrane</keyword>
<dbReference type="Gene3D" id="6.10.340.10">
    <property type="match status" value="1"/>
</dbReference>
<evidence type="ECO:0000256" key="3">
    <source>
        <dbReference type="ARBA" id="ARBA00012438"/>
    </source>
</evidence>
<keyword evidence="6" id="KW-0808">Transferase</keyword>
<dbReference type="EMBL" id="DVGA01000090">
    <property type="protein sequence ID" value="HIQ79258.1"/>
    <property type="molecule type" value="Genomic_DNA"/>
</dbReference>
<evidence type="ECO:0000256" key="9">
    <source>
        <dbReference type="ARBA" id="ARBA00022989"/>
    </source>
</evidence>
<dbReference type="SMART" id="SM00304">
    <property type="entry name" value="HAMP"/>
    <property type="match status" value="1"/>
</dbReference>
<dbReference type="CDD" id="cd06225">
    <property type="entry name" value="HAMP"/>
    <property type="match status" value="1"/>
</dbReference>
<dbReference type="Proteomes" id="UP000824262">
    <property type="component" value="Unassembled WGS sequence"/>
</dbReference>
<evidence type="ECO:0000256" key="1">
    <source>
        <dbReference type="ARBA" id="ARBA00000085"/>
    </source>
</evidence>
<evidence type="ECO:0000313" key="15">
    <source>
        <dbReference type="EMBL" id="HIQ79258.1"/>
    </source>
</evidence>
<gene>
    <name evidence="15" type="ORF">IAB77_08385</name>
</gene>
<dbReference type="InterPro" id="IPR003594">
    <property type="entry name" value="HATPase_dom"/>
</dbReference>
<dbReference type="GO" id="GO:0005886">
    <property type="term" value="C:plasma membrane"/>
    <property type="evidence" value="ECO:0007669"/>
    <property type="project" value="UniProtKB-SubCell"/>
</dbReference>
<dbReference type="InterPro" id="IPR005467">
    <property type="entry name" value="His_kinase_dom"/>
</dbReference>
<dbReference type="PANTHER" id="PTHR45436">
    <property type="entry name" value="SENSOR HISTIDINE KINASE YKOH"/>
    <property type="match status" value="1"/>
</dbReference>
<dbReference type="Gene3D" id="1.10.287.130">
    <property type="match status" value="1"/>
</dbReference>
<evidence type="ECO:0000256" key="12">
    <source>
        <dbReference type="SAM" id="Phobius"/>
    </source>
</evidence>
<dbReference type="PANTHER" id="PTHR45436:SF5">
    <property type="entry name" value="SENSOR HISTIDINE KINASE TRCS"/>
    <property type="match status" value="1"/>
</dbReference>
<name>A0A9D0ZF22_9FIRM</name>
<comment type="subcellular location">
    <subcellularLocation>
        <location evidence="2">Cell membrane</location>
        <topology evidence="2">Multi-pass membrane protein</topology>
    </subcellularLocation>
</comment>
<evidence type="ECO:0000256" key="5">
    <source>
        <dbReference type="ARBA" id="ARBA00022553"/>
    </source>
</evidence>
<evidence type="ECO:0000259" key="13">
    <source>
        <dbReference type="PROSITE" id="PS50109"/>
    </source>
</evidence>
<feature type="transmembrane region" description="Helical" evidence="12">
    <location>
        <begin position="174"/>
        <end position="197"/>
    </location>
</feature>
<keyword evidence="10" id="KW-0902">Two-component regulatory system</keyword>
<dbReference type="Pfam" id="PF00672">
    <property type="entry name" value="HAMP"/>
    <property type="match status" value="1"/>
</dbReference>
<dbReference type="SUPFAM" id="SSF158472">
    <property type="entry name" value="HAMP domain-like"/>
    <property type="match status" value="1"/>
</dbReference>
<dbReference type="SMART" id="SM00388">
    <property type="entry name" value="HisKA"/>
    <property type="match status" value="1"/>
</dbReference>
<dbReference type="SUPFAM" id="SSF55874">
    <property type="entry name" value="ATPase domain of HSP90 chaperone/DNA topoisomerase II/histidine kinase"/>
    <property type="match status" value="1"/>
</dbReference>
<proteinExistence type="predicted"/>
<evidence type="ECO:0000256" key="8">
    <source>
        <dbReference type="ARBA" id="ARBA00022777"/>
    </source>
</evidence>
<dbReference type="SMART" id="SM00387">
    <property type="entry name" value="HATPase_c"/>
    <property type="match status" value="1"/>
</dbReference>
<accession>A0A9D0ZF22</accession>
<feature type="domain" description="Histidine kinase" evidence="13">
    <location>
        <begin position="254"/>
        <end position="470"/>
    </location>
</feature>
<comment type="caution">
    <text evidence="15">The sequence shown here is derived from an EMBL/GenBank/DDBJ whole genome shotgun (WGS) entry which is preliminary data.</text>
</comment>
<dbReference type="SUPFAM" id="SSF103190">
    <property type="entry name" value="Sensory domain-like"/>
    <property type="match status" value="1"/>
</dbReference>
<evidence type="ECO:0000256" key="2">
    <source>
        <dbReference type="ARBA" id="ARBA00004651"/>
    </source>
</evidence>
<evidence type="ECO:0000256" key="10">
    <source>
        <dbReference type="ARBA" id="ARBA00023012"/>
    </source>
</evidence>
<dbReference type="InterPro" id="IPR036097">
    <property type="entry name" value="HisK_dim/P_sf"/>
</dbReference>
<evidence type="ECO:0000256" key="6">
    <source>
        <dbReference type="ARBA" id="ARBA00022679"/>
    </source>
</evidence>
<keyword evidence="4" id="KW-1003">Cell membrane</keyword>
<dbReference type="InterPro" id="IPR003661">
    <property type="entry name" value="HisK_dim/P_dom"/>
</dbReference>
<evidence type="ECO:0000256" key="7">
    <source>
        <dbReference type="ARBA" id="ARBA00022692"/>
    </source>
</evidence>
<dbReference type="Pfam" id="PF00512">
    <property type="entry name" value="HisKA"/>
    <property type="match status" value="1"/>
</dbReference>
<dbReference type="InterPro" id="IPR004358">
    <property type="entry name" value="Sig_transdc_His_kin-like_C"/>
</dbReference>
<dbReference type="SUPFAM" id="SSF47384">
    <property type="entry name" value="Homodimeric domain of signal transducing histidine kinase"/>
    <property type="match status" value="1"/>
</dbReference>
<sequence length="478" mass="51905">MGEKKRRKLTQRVQFKFMLAFFTLIVALLAVMDTYPIIASRDLVFSEKQSSLTGQTAVIAASLSSLDTLTSDSVGQVMSLLDVAGLERIVVTDASARTVYDSASTSEVGKYALLSEISLALEGESVFWSRFGDGVFTSRAALPVYSGAGLSGAVYICELDTAQAELILSVQSRLWMISLVCLMAAMALTVVFSRALTARITRLAQAMRVVRGGDYEHRIKPEGNDELTELSEEFNDMTERLQATEAERRRFVSDASHELKTPLAAIRLLADSIIQSSDMDEATMREFVADIGSEAERLQRTSEKLLDLSRRDAGAPRDIERVDLGEAAAATSRLIEPLAADMSVSVSCEAEEGCFVLASEDELYRIVFNLAENAVKYNVEGGEVKISAARRGARVVLAVEDTGIGIPEEDMPHIFERFYRVDKARSREKGGSGLGLSIVHDAVVSLGGEIDVAARPERGTRFTVSFPAAPEEEGGGSV</sequence>
<keyword evidence="8 15" id="KW-0418">Kinase</keyword>
<dbReference type="PROSITE" id="PS50109">
    <property type="entry name" value="HIS_KIN"/>
    <property type="match status" value="1"/>
</dbReference>
<dbReference type="Pfam" id="PF02518">
    <property type="entry name" value="HATPase_c"/>
    <property type="match status" value="1"/>
</dbReference>
<reference evidence="15" key="2">
    <citation type="journal article" date="2021" name="PeerJ">
        <title>Extensive microbial diversity within the chicken gut microbiome revealed by metagenomics and culture.</title>
        <authorList>
            <person name="Gilroy R."/>
            <person name="Ravi A."/>
            <person name="Getino M."/>
            <person name="Pursley I."/>
            <person name="Horton D.L."/>
            <person name="Alikhan N.F."/>
            <person name="Baker D."/>
            <person name="Gharbi K."/>
            <person name="Hall N."/>
            <person name="Watson M."/>
            <person name="Adriaenssens E.M."/>
            <person name="Foster-Nyarko E."/>
            <person name="Jarju S."/>
            <person name="Secka A."/>
            <person name="Antonio M."/>
            <person name="Oren A."/>
            <person name="Chaudhuri R.R."/>
            <person name="La Ragione R."/>
            <person name="Hildebrand F."/>
            <person name="Pallen M.J."/>
        </authorList>
    </citation>
    <scope>NUCLEOTIDE SEQUENCE</scope>
    <source>
        <strain evidence="15">ChiBcolR7-354</strain>
    </source>
</reference>
<dbReference type="InterPro" id="IPR036890">
    <property type="entry name" value="HATPase_C_sf"/>
</dbReference>